<proteinExistence type="inferred from homology"/>
<reference evidence="3" key="1">
    <citation type="submission" date="2021-12" db="EMBL/GenBank/DDBJ databases">
        <title>Alicyclobacillaceae gen. nov., sp. nov., isolated from chalcocite enrichment system.</title>
        <authorList>
            <person name="Jiang Z."/>
        </authorList>
    </citation>
    <scope>NUCLEOTIDE SEQUENCE</scope>
    <source>
        <strain evidence="3">MYW30-H2</strain>
    </source>
</reference>
<sequence>MVSTLAVNQLCWTEERALDNTKQKTVLIIGGAAGIGKEIALDFVQAGHKVAIADINEAAMSQVVSEHKLEDKLFTFQVDVSSWESVQRMAEKVKEALGNIQILVYSAGITKRIEFSELDWSLWKKTIAINLHGLFYSIKAISPYMIEQKMGSIIIIGSGSAITGSGGGVQYSSSKGGAFGLMRSLVTELGRNNITINVIAPRVIESQMLDVLYPTEQSRESLKKEIPIGRFGKPSDISSLVEYLSTDEAKYIHGQILVLDGGRTYKGKMKQG</sequence>
<dbReference type="EMBL" id="CP089291">
    <property type="protein sequence ID" value="UOF90423.1"/>
    <property type="molecule type" value="Genomic_DNA"/>
</dbReference>
<dbReference type="Gene3D" id="3.40.50.720">
    <property type="entry name" value="NAD(P)-binding Rossmann-like Domain"/>
    <property type="match status" value="1"/>
</dbReference>
<evidence type="ECO:0000313" key="4">
    <source>
        <dbReference type="Proteomes" id="UP000830167"/>
    </source>
</evidence>
<dbReference type="Proteomes" id="UP000830167">
    <property type="component" value="Chromosome"/>
</dbReference>
<organism evidence="3 4">
    <name type="scientific">Fodinisporobacter ferrooxydans</name>
    <dbReference type="NCBI Taxonomy" id="2901836"/>
    <lineage>
        <taxon>Bacteria</taxon>
        <taxon>Bacillati</taxon>
        <taxon>Bacillota</taxon>
        <taxon>Bacilli</taxon>
        <taxon>Bacillales</taxon>
        <taxon>Alicyclobacillaceae</taxon>
        <taxon>Fodinisporobacter</taxon>
    </lineage>
</organism>
<keyword evidence="2" id="KW-0560">Oxidoreductase</keyword>
<evidence type="ECO:0000313" key="3">
    <source>
        <dbReference type="EMBL" id="UOF90423.1"/>
    </source>
</evidence>
<dbReference type="SUPFAM" id="SSF51735">
    <property type="entry name" value="NAD(P)-binding Rossmann-fold domains"/>
    <property type="match status" value="1"/>
</dbReference>
<name>A0ABY4CMM5_9BACL</name>
<accession>A0ABY4CMM5</accession>
<evidence type="ECO:0000256" key="2">
    <source>
        <dbReference type="ARBA" id="ARBA00023002"/>
    </source>
</evidence>
<dbReference type="PANTHER" id="PTHR42760:SF133">
    <property type="entry name" value="3-OXOACYL-[ACYL-CARRIER-PROTEIN] REDUCTASE"/>
    <property type="match status" value="1"/>
</dbReference>
<comment type="similarity">
    <text evidence="1">Belongs to the short-chain dehydrogenases/reductases (SDR) family.</text>
</comment>
<dbReference type="InterPro" id="IPR002347">
    <property type="entry name" value="SDR_fam"/>
</dbReference>
<keyword evidence="4" id="KW-1185">Reference proteome</keyword>
<dbReference type="Pfam" id="PF13561">
    <property type="entry name" value="adh_short_C2"/>
    <property type="match status" value="1"/>
</dbReference>
<dbReference type="PANTHER" id="PTHR42760">
    <property type="entry name" value="SHORT-CHAIN DEHYDROGENASES/REDUCTASES FAMILY MEMBER"/>
    <property type="match status" value="1"/>
</dbReference>
<dbReference type="InterPro" id="IPR036291">
    <property type="entry name" value="NAD(P)-bd_dom_sf"/>
</dbReference>
<gene>
    <name evidence="3" type="ORF">LSG31_21635</name>
</gene>
<protein>
    <submittedName>
        <fullName evidence="3">SDR family oxidoreductase</fullName>
    </submittedName>
</protein>
<dbReference type="PRINTS" id="PR00080">
    <property type="entry name" value="SDRFAMILY"/>
</dbReference>
<dbReference type="PRINTS" id="PR00081">
    <property type="entry name" value="GDHRDH"/>
</dbReference>
<evidence type="ECO:0000256" key="1">
    <source>
        <dbReference type="ARBA" id="ARBA00006484"/>
    </source>
</evidence>